<evidence type="ECO:0000313" key="5">
    <source>
        <dbReference type="EMBL" id="RMW98900.1"/>
    </source>
</evidence>
<dbReference type="Pfam" id="PF04079">
    <property type="entry name" value="SMC_ScpB"/>
    <property type="match status" value="1"/>
</dbReference>
<dbReference type="InterPro" id="IPR036390">
    <property type="entry name" value="WH_DNA-bd_sf"/>
</dbReference>
<dbReference type="GO" id="GO:0051304">
    <property type="term" value="P:chromosome separation"/>
    <property type="evidence" value="ECO:0007669"/>
    <property type="project" value="InterPro"/>
</dbReference>
<proteinExistence type="predicted"/>
<dbReference type="PANTHER" id="PTHR34298">
    <property type="entry name" value="SEGREGATION AND CONDENSATION PROTEIN B"/>
    <property type="match status" value="1"/>
</dbReference>
<evidence type="ECO:0000256" key="3">
    <source>
        <dbReference type="ARBA" id="ARBA00022829"/>
    </source>
</evidence>
<keyword evidence="3" id="KW-0159">Chromosome partition</keyword>
<reference evidence="5 6" key="1">
    <citation type="submission" date="2018-10" db="EMBL/GenBank/DDBJ databases">
        <title>Comamonadaceae CDC group NO-1 genome sequencing and assembly.</title>
        <authorList>
            <person name="Bernier A.-M."/>
            <person name="Bernard K."/>
        </authorList>
    </citation>
    <scope>NUCLEOTIDE SEQUENCE [LARGE SCALE GENOMIC DNA]</scope>
    <source>
        <strain evidence="5 6">NML970147</strain>
    </source>
</reference>
<dbReference type="SUPFAM" id="SSF46785">
    <property type="entry name" value="Winged helix' DNA-binding domain"/>
    <property type="match status" value="2"/>
</dbReference>
<dbReference type="GO" id="GO:0051301">
    <property type="term" value="P:cell division"/>
    <property type="evidence" value="ECO:0007669"/>
    <property type="project" value="UniProtKB-KW"/>
</dbReference>
<dbReference type="InterPro" id="IPR036388">
    <property type="entry name" value="WH-like_DNA-bd_sf"/>
</dbReference>
<dbReference type="NCBIfam" id="TIGR00281">
    <property type="entry name" value="SMC-Scp complex subunit ScpB"/>
    <property type="match status" value="1"/>
</dbReference>
<dbReference type="EMBL" id="RDQM01000006">
    <property type="protein sequence ID" value="RMW98900.1"/>
    <property type="molecule type" value="Genomic_DNA"/>
</dbReference>
<keyword evidence="4" id="KW-0131">Cell cycle</keyword>
<protein>
    <submittedName>
        <fullName evidence="5">SMC-Scp complex subunit ScpB</fullName>
    </submittedName>
</protein>
<dbReference type="AlphaFoldDB" id="A0A3M6Q8C2"/>
<evidence type="ECO:0000256" key="2">
    <source>
        <dbReference type="ARBA" id="ARBA00022618"/>
    </source>
</evidence>
<sequence>MRIIASPHAVDPISVLEAALLCAQEPMRVSQLQALFGEDAPVTETHIQAWLEQLQHDWQRRGLELVQVASGWRFQSRSAVLPYLGRLEPERTPRYSRAAMETLAVIAYRQPVTRGDIEEIRGVAVNSHIIKQLEERGWIEVIGHRESVGRPALLATTAQFLDDLGLASLRDLPEVDAMNEDTLRQLGIDSPVSNTVEAALPAQEEIQPDARVEARSLAGAAGEDEVGQGRANALACCTTMTATTEHSHSLENV</sequence>
<evidence type="ECO:0000256" key="1">
    <source>
        <dbReference type="ARBA" id="ARBA00022490"/>
    </source>
</evidence>
<evidence type="ECO:0000256" key="4">
    <source>
        <dbReference type="ARBA" id="ARBA00023306"/>
    </source>
</evidence>
<organism evidence="5 6">
    <name type="scientific">Allofranklinella schreckenbergeri</name>
    <dbReference type="NCBI Taxonomy" id="1076744"/>
    <lineage>
        <taxon>Bacteria</taxon>
        <taxon>Pseudomonadati</taxon>
        <taxon>Pseudomonadota</taxon>
        <taxon>Betaproteobacteria</taxon>
        <taxon>Burkholderiales</taxon>
        <taxon>Comamonadaceae</taxon>
        <taxon>Allofranklinella</taxon>
    </lineage>
</organism>
<evidence type="ECO:0000313" key="6">
    <source>
        <dbReference type="Proteomes" id="UP000267521"/>
    </source>
</evidence>
<comment type="caution">
    <text evidence="5">The sequence shown here is derived from an EMBL/GenBank/DDBJ whole genome shotgun (WGS) entry which is preliminary data.</text>
</comment>
<gene>
    <name evidence="5" type="primary">scpB</name>
    <name evidence="5" type="ORF">EBQ26_06250</name>
</gene>
<keyword evidence="1" id="KW-0963">Cytoplasm</keyword>
<dbReference type="PANTHER" id="PTHR34298:SF2">
    <property type="entry name" value="SEGREGATION AND CONDENSATION PROTEIN B"/>
    <property type="match status" value="1"/>
</dbReference>
<name>A0A3M6Q8C2_9BURK</name>
<accession>A0A3M6Q8C2</accession>
<dbReference type="Gene3D" id="1.10.10.10">
    <property type="entry name" value="Winged helix-like DNA-binding domain superfamily/Winged helix DNA-binding domain"/>
    <property type="match status" value="2"/>
</dbReference>
<dbReference type="InterPro" id="IPR005234">
    <property type="entry name" value="ScpB_csome_segregation"/>
</dbReference>
<dbReference type="Proteomes" id="UP000267521">
    <property type="component" value="Unassembled WGS sequence"/>
</dbReference>
<keyword evidence="2" id="KW-0132">Cell division</keyword>